<evidence type="ECO:0000313" key="2">
    <source>
        <dbReference type="Proteomes" id="UP001595859"/>
    </source>
</evidence>
<dbReference type="GO" id="GO:0032259">
    <property type="term" value="P:methylation"/>
    <property type="evidence" value="ECO:0007669"/>
    <property type="project" value="UniProtKB-KW"/>
</dbReference>
<dbReference type="RefSeq" id="WP_378055950.1">
    <property type="nucleotide sequence ID" value="NZ_JBHSIS010000005.1"/>
</dbReference>
<reference evidence="2" key="1">
    <citation type="journal article" date="2019" name="Int. J. Syst. Evol. Microbiol.">
        <title>The Global Catalogue of Microorganisms (GCM) 10K type strain sequencing project: providing services to taxonomists for standard genome sequencing and annotation.</title>
        <authorList>
            <consortium name="The Broad Institute Genomics Platform"/>
            <consortium name="The Broad Institute Genome Sequencing Center for Infectious Disease"/>
            <person name="Wu L."/>
            <person name="Ma J."/>
        </authorList>
    </citation>
    <scope>NUCLEOTIDE SEQUENCE [LARGE SCALE GENOMIC DNA]</scope>
    <source>
        <strain evidence="2">ZS-22-S1</strain>
    </source>
</reference>
<dbReference type="Gene3D" id="3.40.50.150">
    <property type="entry name" value="Vaccinia Virus protein VP39"/>
    <property type="match status" value="1"/>
</dbReference>
<protein>
    <submittedName>
        <fullName evidence="1">SAM-dependent methyltransferase</fullName>
        <ecNumber evidence="1">2.1.1.-</ecNumber>
    </submittedName>
</protein>
<keyword evidence="1" id="KW-0808">Transferase</keyword>
<dbReference type="EC" id="2.1.1.-" evidence="1"/>
<dbReference type="EMBL" id="JBHSIS010000005">
    <property type="protein sequence ID" value="MFC4853977.1"/>
    <property type="molecule type" value="Genomic_DNA"/>
</dbReference>
<dbReference type="Proteomes" id="UP001595859">
    <property type="component" value="Unassembled WGS sequence"/>
</dbReference>
<accession>A0ABV9RYD3</accession>
<name>A0ABV9RYD3_9PSEU</name>
<dbReference type="InterPro" id="IPR006764">
    <property type="entry name" value="SAM_dep_MeTrfase_SAV2177_type"/>
</dbReference>
<comment type="caution">
    <text evidence="1">The sequence shown here is derived from an EMBL/GenBank/DDBJ whole genome shotgun (WGS) entry which is preliminary data.</text>
</comment>
<dbReference type="InterPro" id="IPR029063">
    <property type="entry name" value="SAM-dependent_MTases_sf"/>
</dbReference>
<evidence type="ECO:0000313" key="1">
    <source>
        <dbReference type="EMBL" id="MFC4853977.1"/>
    </source>
</evidence>
<keyword evidence="2" id="KW-1185">Reference proteome</keyword>
<proteinExistence type="predicted"/>
<dbReference type="GO" id="GO:0008168">
    <property type="term" value="F:methyltransferase activity"/>
    <property type="evidence" value="ECO:0007669"/>
    <property type="project" value="UniProtKB-KW"/>
</dbReference>
<gene>
    <name evidence="1" type="ORF">ACFPCV_10730</name>
</gene>
<dbReference type="Pfam" id="PF04672">
    <property type="entry name" value="Methyltransf_19"/>
    <property type="match status" value="1"/>
</dbReference>
<organism evidence="1 2">
    <name type="scientific">Actinophytocola glycyrrhizae</name>
    <dbReference type="NCBI Taxonomy" id="2044873"/>
    <lineage>
        <taxon>Bacteria</taxon>
        <taxon>Bacillati</taxon>
        <taxon>Actinomycetota</taxon>
        <taxon>Actinomycetes</taxon>
        <taxon>Pseudonocardiales</taxon>
        <taxon>Pseudonocardiaceae</taxon>
    </lineage>
</organism>
<keyword evidence="1" id="KW-0489">Methyltransferase</keyword>
<sequence>MEQSPEQRVPRGREEVLRLFGDFELIGPGLVTTSQWRPDLSDDVEEPRLDGLYAGVACKRS</sequence>